<dbReference type="RefSeq" id="XP_020441774.1">
    <property type="nucleotide sequence ID" value="XM_020586118.1"/>
</dbReference>
<proteinExistence type="inferred from homology"/>
<feature type="compositionally biased region" description="Polar residues" evidence="6">
    <location>
        <begin position="1"/>
        <end position="11"/>
    </location>
</feature>
<evidence type="ECO:0000256" key="1">
    <source>
        <dbReference type="ARBA" id="ARBA00004496"/>
    </source>
</evidence>
<dbReference type="InterPro" id="IPR051383">
    <property type="entry name" value="COX19"/>
</dbReference>
<dbReference type="GO" id="GO:0005758">
    <property type="term" value="C:mitochondrial intermembrane space"/>
    <property type="evidence" value="ECO:0007669"/>
    <property type="project" value="TreeGrafter"/>
</dbReference>
<dbReference type="GeneID" id="109951548"/>
<evidence type="ECO:0000256" key="5">
    <source>
        <dbReference type="ARBA" id="ARBA00039385"/>
    </source>
</evidence>
<reference evidence="8" key="2">
    <citation type="submission" date="2025-09" db="UniProtKB">
        <authorList>
            <consortium name="Ensembl"/>
        </authorList>
    </citation>
    <scope>IDENTIFICATION</scope>
</reference>
<evidence type="ECO:0000256" key="6">
    <source>
        <dbReference type="SAM" id="MobiDB-lite"/>
    </source>
</evidence>
<keyword evidence="9" id="KW-1185">Reference proteome</keyword>
<dbReference type="STRING" id="43700.ENSMALP00000019139"/>
<dbReference type="Pfam" id="PF06747">
    <property type="entry name" value="CHCH"/>
    <property type="match status" value="1"/>
</dbReference>
<comment type="similarity">
    <text evidence="4">Belongs to the COX19 family.</text>
</comment>
<evidence type="ECO:0000313" key="9">
    <source>
        <dbReference type="Proteomes" id="UP000261600"/>
    </source>
</evidence>
<dbReference type="InterPro" id="IPR010625">
    <property type="entry name" value="CHCH"/>
</dbReference>
<dbReference type="KEGG" id="malb:109951548"/>
<name>A0A3Q3JIB1_MONAL</name>
<dbReference type="PANTHER" id="PTHR21107:SF2">
    <property type="entry name" value="CYTOCHROME C OXIDASE ASSEMBLY PROTEIN COX19"/>
    <property type="match status" value="1"/>
</dbReference>
<evidence type="ECO:0000256" key="3">
    <source>
        <dbReference type="ARBA" id="ARBA00023157"/>
    </source>
</evidence>
<dbReference type="InterPro" id="IPR009069">
    <property type="entry name" value="Cys_alpha_HP_mot_SF"/>
</dbReference>
<dbReference type="PROSITE" id="PS51808">
    <property type="entry name" value="CHCH"/>
    <property type="match status" value="1"/>
</dbReference>
<keyword evidence="2" id="KW-0963">Cytoplasm</keyword>
<dbReference type="GO" id="GO:0033617">
    <property type="term" value="P:mitochondrial respiratory chain complex IV assembly"/>
    <property type="evidence" value="ECO:0007669"/>
    <property type="project" value="TreeGrafter"/>
</dbReference>
<feature type="region of interest" description="Disordered" evidence="6">
    <location>
        <begin position="1"/>
        <end position="20"/>
    </location>
</feature>
<accession>A0A3Q3JIB1</accession>
<sequence>MSTSMNFSTKSFRPRPPDKGAFPLDHLGECKAFKEVFMKCLRDNSFDNSKCRLQSKDYLECRMDHQLMAREPLDKLGFKELMDRPPSQAEKESKP</sequence>
<organism evidence="8 9">
    <name type="scientific">Monopterus albus</name>
    <name type="common">Swamp eel</name>
    <dbReference type="NCBI Taxonomy" id="43700"/>
    <lineage>
        <taxon>Eukaryota</taxon>
        <taxon>Metazoa</taxon>
        <taxon>Chordata</taxon>
        <taxon>Craniata</taxon>
        <taxon>Vertebrata</taxon>
        <taxon>Euteleostomi</taxon>
        <taxon>Actinopterygii</taxon>
        <taxon>Neopterygii</taxon>
        <taxon>Teleostei</taxon>
        <taxon>Neoteleostei</taxon>
        <taxon>Acanthomorphata</taxon>
        <taxon>Anabantaria</taxon>
        <taxon>Synbranchiformes</taxon>
        <taxon>Synbranchidae</taxon>
        <taxon>Monopterus</taxon>
    </lineage>
</organism>
<evidence type="ECO:0000313" key="8">
    <source>
        <dbReference type="Ensembl" id="ENSMALP00000019139.1"/>
    </source>
</evidence>
<dbReference type="AlphaFoldDB" id="A0A3Q3JIB1"/>
<feature type="domain" description="CHCH" evidence="7">
    <location>
        <begin position="30"/>
        <end position="63"/>
    </location>
</feature>
<dbReference type="CTD" id="90639"/>
<dbReference type="SUPFAM" id="SSF47072">
    <property type="entry name" value="Cysteine alpha-hairpin motif"/>
    <property type="match status" value="1"/>
</dbReference>
<dbReference type="OrthoDB" id="268594at2759"/>
<reference evidence="8" key="1">
    <citation type="submission" date="2025-08" db="UniProtKB">
        <authorList>
            <consortium name="Ensembl"/>
        </authorList>
    </citation>
    <scope>IDENTIFICATION</scope>
</reference>
<evidence type="ECO:0000256" key="2">
    <source>
        <dbReference type="ARBA" id="ARBA00022490"/>
    </source>
</evidence>
<dbReference type="Proteomes" id="UP000261600">
    <property type="component" value="Unplaced"/>
</dbReference>
<dbReference type="Ensembl" id="ENSMALT00000019522.1">
    <property type="protein sequence ID" value="ENSMALP00000019139.1"/>
    <property type="gene ID" value="ENSMALG00000013366.1"/>
</dbReference>
<dbReference type="PANTHER" id="PTHR21107">
    <property type="entry name" value="CYTOCHROME C OXIDASE ASSEMBLY PROTEIN COX19"/>
    <property type="match status" value="1"/>
</dbReference>
<keyword evidence="3" id="KW-1015">Disulfide bond</keyword>
<protein>
    <recommendedName>
        <fullName evidence="5">Cytochrome c oxidase assembly protein COX19</fullName>
    </recommendedName>
</protein>
<evidence type="ECO:0000256" key="4">
    <source>
        <dbReference type="ARBA" id="ARBA00038223"/>
    </source>
</evidence>
<evidence type="ECO:0000259" key="7">
    <source>
        <dbReference type="Pfam" id="PF06747"/>
    </source>
</evidence>
<feature type="region of interest" description="Disordered" evidence="6">
    <location>
        <begin position="76"/>
        <end position="95"/>
    </location>
</feature>
<comment type="subcellular location">
    <subcellularLocation>
        <location evidence="1">Cytoplasm</location>
    </subcellularLocation>
</comment>